<keyword evidence="2" id="KW-1133">Transmembrane helix</keyword>
<protein>
    <submittedName>
        <fullName evidence="3">Junctional adhesion molecule B-like isoform X5</fullName>
    </submittedName>
</protein>
<keyword evidence="2" id="KW-0472">Membrane</keyword>
<feature type="compositionally biased region" description="Basic and acidic residues" evidence="1">
    <location>
        <begin position="467"/>
        <end position="479"/>
    </location>
</feature>
<feature type="region of interest" description="Disordered" evidence="1">
    <location>
        <begin position="467"/>
        <end position="486"/>
    </location>
</feature>
<dbReference type="PANTHER" id="PTHR16861">
    <property type="entry name" value="GLYCOPROTEIN 38"/>
    <property type="match status" value="1"/>
</dbReference>
<dbReference type="Proteomes" id="UP001314229">
    <property type="component" value="Unassembled WGS sequence"/>
</dbReference>
<feature type="transmembrane region" description="Helical" evidence="2">
    <location>
        <begin position="424"/>
        <end position="450"/>
    </location>
</feature>
<feature type="compositionally biased region" description="Low complexity" evidence="1">
    <location>
        <begin position="282"/>
        <end position="407"/>
    </location>
</feature>
<evidence type="ECO:0000313" key="3">
    <source>
        <dbReference type="EMBL" id="CAK6979711.1"/>
    </source>
</evidence>
<name>A0AAV1QAV5_SCOSC</name>
<dbReference type="Gene3D" id="2.60.40.10">
    <property type="entry name" value="Immunoglobulins"/>
    <property type="match status" value="2"/>
</dbReference>
<evidence type="ECO:0000256" key="1">
    <source>
        <dbReference type="SAM" id="MobiDB-lite"/>
    </source>
</evidence>
<proteinExistence type="predicted"/>
<dbReference type="PANTHER" id="PTHR16861:SF4">
    <property type="entry name" value="SH3 DOMAIN PROTEIN (AFU_ORTHOLOGUE AFUA_1G13610)"/>
    <property type="match status" value="1"/>
</dbReference>
<organism evidence="3 4">
    <name type="scientific">Scomber scombrus</name>
    <name type="common">Atlantic mackerel</name>
    <name type="synonym">Scomber vernalis</name>
    <dbReference type="NCBI Taxonomy" id="13677"/>
    <lineage>
        <taxon>Eukaryota</taxon>
        <taxon>Metazoa</taxon>
        <taxon>Chordata</taxon>
        <taxon>Craniata</taxon>
        <taxon>Vertebrata</taxon>
        <taxon>Euteleostomi</taxon>
        <taxon>Actinopterygii</taxon>
        <taxon>Neopterygii</taxon>
        <taxon>Teleostei</taxon>
        <taxon>Neoteleostei</taxon>
        <taxon>Acanthomorphata</taxon>
        <taxon>Pelagiaria</taxon>
        <taxon>Scombriformes</taxon>
        <taxon>Scombridae</taxon>
        <taxon>Scomber</taxon>
    </lineage>
</organism>
<keyword evidence="2" id="KW-0812">Transmembrane</keyword>
<reference evidence="3 4" key="1">
    <citation type="submission" date="2024-01" db="EMBL/GenBank/DDBJ databases">
        <authorList>
            <person name="Alioto T."/>
            <person name="Alioto T."/>
            <person name="Gomez Garrido J."/>
        </authorList>
    </citation>
    <scope>NUCLEOTIDE SEQUENCE [LARGE SCALE GENOMIC DNA]</scope>
</reference>
<gene>
    <name evidence="3" type="ORF">FSCOSCO3_A015459</name>
</gene>
<sequence>MVCFYQLEVQVRGPPPLPLPENVPKDGKQQGETVVSLPVPVKNITARLGENVTVTCQALYDYPIVAIELNRPGLGDQYAFYYREGLVDPGNQHPSYENRVWLDICSNMTYCKNLSLILLIENSTYYGPYIFSVKVKYPVKDPQKEPICIVNLMPPRDPVPVKNITARLGENVTVTCQALYDYPIVAIELNRPGLGDQYAFYYREGLVDPGNQHPSYENRVWLDICSNMTYCKNLSLILLIENSTYYGPYIFSVKVKYPVKDPQKEPICIVNLMPPRDPDDLTTTPTAGTPTTETPTTDTPTTETPTTVTPTTETPTTVTPTTVTPTTVTPTTETPTTQTPTTVTPTTVTPTTKTPTTQTPTTVTPTTVTPTTETPTTVTTTTVTPTTGTSTTGTPTTVTPSTGTTTTETLTSANSTAEMSHATIVGITIPSALVLALVVALVLVGVYLLIKRRRQSDQRGDYQAGEHELHELNGVHHDEDNGDTSV</sequence>
<dbReference type="EMBL" id="CAWUFR010000605">
    <property type="protein sequence ID" value="CAK6979711.1"/>
    <property type="molecule type" value="Genomic_DNA"/>
</dbReference>
<evidence type="ECO:0000256" key="2">
    <source>
        <dbReference type="SAM" id="Phobius"/>
    </source>
</evidence>
<evidence type="ECO:0000313" key="4">
    <source>
        <dbReference type="Proteomes" id="UP001314229"/>
    </source>
</evidence>
<dbReference type="InterPro" id="IPR013783">
    <property type="entry name" value="Ig-like_fold"/>
</dbReference>
<accession>A0AAV1QAV5</accession>
<comment type="caution">
    <text evidence="3">The sequence shown here is derived from an EMBL/GenBank/DDBJ whole genome shotgun (WGS) entry which is preliminary data.</text>
</comment>
<feature type="region of interest" description="Disordered" evidence="1">
    <location>
        <begin position="270"/>
        <end position="407"/>
    </location>
</feature>
<keyword evidence="4" id="KW-1185">Reference proteome</keyword>
<dbReference type="AlphaFoldDB" id="A0AAV1QAV5"/>